<keyword evidence="8" id="KW-0812">Transmembrane</keyword>
<keyword evidence="11" id="KW-0626">Porin</keyword>
<evidence type="ECO:0000256" key="11">
    <source>
        <dbReference type="ARBA" id="ARBA00023114"/>
    </source>
</evidence>
<keyword evidence="12" id="KW-0472">Membrane</keyword>
<dbReference type="GO" id="GO:0008308">
    <property type="term" value="F:voltage-gated monoatomic anion channel activity"/>
    <property type="evidence" value="ECO:0007669"/>
    <property type="project" value="InterPro"/>
</dbReference>
<evidence type="ECO:0000256" key="6">
    <source>
        <dbReference type="ARBA" id="ARBA00022528"/>
    </source>
</evidence>
<dbReference type="Proteomes" id="UP000639772">
    <property type="component" value="Chromosome 7"/>
</dbReference>
<evidence type="ECO:0000256" key="9">
    <source>
        <dbReference type="ARBA" id="ARBA00022805"/>
    </source>
</evidence>
<proteinExistence type="inferred from homology"/>
<dbReference type="GO" id="GO:0044070">
    <property type="term" value="P:regulation of monoatomic anion transport"/>
    <property type="evidence" value="ECO:0007669"/>
    <property type="project" value="InterPro"/>
</dbReference>
<evidence type="ECO:0000256" key="5">
    <source>
        <dbReference type="ARBA" id="ARBA00022452"/>
    </source>
</evidence>
<keyword evidence="16" id="KW-1185">Reference proteome</keyword>
<dbReference type="PANTHER" id="PTHR35993:SF1">
    <property type="entry name" value="OUTER ENVELOPE PORE PROTEIN 21B, CHLOROPLASTIC"/>
    <property type="match status" value="1"/>
</dbReference>
<evidence type="ECO:0000256" key="3">
    <source>
        <dbReference type="ARBA" id="ARBA00009945"/>
    </source>
</evidence>
<dbReference type="GO" id="GO:0009707">
    <property type="term" value="C:chloroplast outer membrane"/>
    <property type="evidence" value="ECO:0007669"/>
    <property type="project" value="UniProtKB-SubCell"/>
</dbReference>
<dbReference type="AlphaFoldDB" id="A0A835UTE3"/>
<evidence type="ECO:0000313" key="16">
    <source>
        <dbReference type="Proteomes" id="UP000636800"/>
    </source>
</evidence>
<evidence type="ECO:0000256" key="8">
    <source>
        <dbReference type="ARBA" id="ARBA00022692"/>
    </source>
</evidence>
<dbReference type="GO" id="GO:0034426">
    <property type="term" value="C:etioplast membrane"/>
    <property type="evidence" value="ECO:0007669"/>
    <property type="project" value="UniProtKB-SubCell"/>
</dbReference>
<evidence type="ECO:0000256" key="13">
    <source>
        <dbReference type="ARBA" id="ARBA00024941"/>
    </source>
</evidence>
<comment type="caution">
    <text evidence="15">The sequence shown here is derived from an EMBL/GenBank/DDBJ whole genome shotgun (WGS) entry which is preliminary data.</text>
</comment>
<evidence type="ECO:0000313" key="15">
    <source>
        <dbReference type="EMBL" id="KAG0475044.1"/>
    </source>
</evidence>
<evidence type="ECO:0000256" key="7">
    <source>
        <dbReference type="ARBA" id="ARBA00022640"/>
    </source>
</evidence>
<dbReference type="PANTHER" id="PTHR35993">
    <property type="entry name" value="OUTER ENVELOPE PORE PROTEIN 21B, CHLOROPLASTIC"/>
    <property type="match status" value="1"/>
</dbReference>
<evidence type="ECO:0000256" key="10">
    <source>
        <dbReference type="ARBA" id="ARBA00023065"/>
    </source>
</evidence>
<dbReference type="InterPro" id="IPR034575">
    <property type="entry name" value="OEP21"/>
</dbReference>
<organism evidence="15 17">
    <name type="scientific">Vanilla planifolia</name>
    <name type="common">Vanilla</name>
    <dbReference type="NCBI Taxonomy" id="51239"/>
    <lineage>
        <taxon>Eukaryota</taxon>
        <taxon>Viridiplantae</taxon>
        <taxon>Streptophyta</taxon>
        <taxon>Embryophyta</taxon>
        <taxon>Tracheophyta</taxon>
        <taxon>Spermatophyta</taxon>
        <taxon>Magnoliopsida</taxon>
        <taxon>Liliopsida</taxon>
        <taxon>Asparagales</taxon>
        <taxon>Orchidaceae</taxon>
        <taxon>Vanilloideae</taxon>
        <taxon>Vanilleae</taxon>
        <taxon>Vanilla</taxon>
    </lineage>
</organism>
<keyword evidence="7" id="KW-0934">Plastid</keyword>
<evidence type="ECO:0000256" key="4">
    <source>
        <dbReference type="ARBA" id="ARBA00022448"/>
    </source>
</evidence>
<keyword evidence="5" id="KW-1134">Transmembrane beta strand</keyword>
<sequence>MVEGSMGSGMETSLRYSSHYKNLRIHAKEKFPLDSKTLVQTHGEVEVGSKLPSLLAMSIRRFYPELSASIGVGLQFNSQDKFGYNIRVKKALLLKSNPMLHVNVKGRCNTDKDFKQKKAKSAIELAWSILDFQKDQDVRIKVGYDLLEKAPYFQIRENNWTLNADISGNWNIRFDL</sequence>
<dbReference type="GO" id="GO:0046930">
    <property type="term" value="C:pore complex"/>
    <property type="evidence" value="ECO:0007669"/>
    <property type="project" value="UniProtKB-KW"/>
</dbReference>
<evidence type="ECO:0000313" key="17">
    <source>
        <dbReference type="Proteomes" id="UP000639772"/>
    </source>
</evidence>
<keyword evidence="9" id="KW-1002">Plastid outer membrane</keyword>
<dbReference type="Proteomes" id="UP000636800">
    <property type="component" value="Chromosome 7"/>
</dbReference>
<accession>A0A835UTE3</accession>
<keyword evidence="10" id="KW-0406">Ion transport</keyword>
<comment type="function">
    <text evidence="13">Voltage-dependent rectifying anion channel that facilitates the translocation between chloroplast and cytoplasm of phosphorylated carbohydrates such as triosephosphate, 3-phosphoglycerate and inorganic phosphate (Pi) depending of ATP to triosephosphate ratio in the plastidial intermembrane space; in high triosephosphate/ATP conditions (e.g. photosynthesis), export of triosphosphate from chloroplast (outward rectifying channels), but in high ATP/triosephosphate conditions (e.g. dark phase), import of phosphosolutes (inward rectifying channels).</text>
</comment>
<reference evidence="16 17" key="1">
    <citation type="journal article" date="2020" name="Nat. Food">
        <title>A phased Vanilla planifolia genome enables genetic improvement of flavour and production.</title>
        <authorList>
            <person name="Hasing T."/>
            <person name="Tang H."/>
            <person name="Brym M."/>
            <person name="Khazi F."/>
            <person name="Huang T."/>
            <person name="Chambers A.H."/>
        </authorList>
    </citation>
    <scope>NUCLEOTIDE SEQUENCE [LARGE SCALE GENOMIC DNA]</scope>
    <source>
        <tissue evidence="15">Leaf</tissue>
    </source>
</reference>
<dbReference type="EMBL" id="JADCNM010000007">
    <property type="protein sequence ID" value="KAG0475044.1"/>
    <property type="molecule type" value="Genomic_DNA"/>
</dbReference>
<keyword evidence="6" id="KW-0150">Chloroplast</keyword>
<gene>
    <name evidence="15" type="ORF">HPP92_014730</name>
    <name evidence="14" type="ORF">HPP92_015233</name>
</gene>
<comment type="subcellular location">
    <subcellularLocation>
        <location evidence="1">Plastid</location>
        <location evidence="1">Chloroplast outer membrane</location>
        <topology evidence="1">Multi-pass membrane protein</topology>
    </subcellularLocation>
    <subcellularLocation>
        <location evidence="2">Plastid</location>
        <location evidence="2">Etioplast membrane</location>
        <topology evidence="2">Multi-pass membrane protein</topology>
    </subcellularLocation>
</comment>
<dbReference type="GO" id="GO:0015288">
    <property type="term" value="F:porin activity"/>
    <property type="evidence" value="ECO:0007669"/>
    <property type="project" value="UniProtKB-KW"/>
</dbReference>
<evidence type="ECO:0000313" key="14">
    <source>
        <dbReference type="EMBL" id="KAG0473376.1"/>
    </source>
</evidence>
<dbReference type="EMBL" id="JADCNL010000007">
    <property type="protein sequence ID" value="KAG0473376.1"/>
    <property type="molecule type" value="Genomic_DNA"/>
</dbReference>
<protein>
    <submittedName>
        <fullName evidence="15">Uncharacterized protein</fullName>
    </submittedName>
</protein>
<evidence type="ECO:0000256" key="1">
    <source>
        <dbReference type="ARBA" id="ARBA00004396"/>
    </source>
</evidence>
<comment type="similarity">
    <text evidence="3">Belongs to the plastid outer envelope porin OEP21 (TC 1.B.29) family.</text>
</comment>
<keyword evidence="4" id="KW-0813">Transport</keyword>
<dbReference type="OrthoDB" id="503907at2759"/>
<evidence type="ECO:0000256" key="2">
    <source>
        <dbReference type="ARBA" id="ARBA00004441"/>
    </source>
</evidence>
<evidence type="ECO:0000256" key="12">
    <source>
        <dbReference type="ARBA" id="ARBA00023136"/>
    </source>
</evidence>
<name>A0A835UTE3_VANPL</name>